<dbReference type="EMBL" id="OA882270">
    <property type="protein sequence ID" value="CAD7274315.1"/>
    <property type="molecule type" value="Genomic_DNA"/>
</dbReference>
<dbReference type="GO" id="GO:0016887">
    <property type="term" value="F:ATP hydrolysis activity"/>
    <property type="evidence" value="ECO:0007669"/>
    <property type="project" value="InterPro"/>
</dbReference>
<evidence type="ECO:0000256" key="2">
    <source>
        <dbReference type="ARBA" id="ARBA00009726"/>
    </source>
</evidence>
<dbReference type="EMBL" id="CAJPEX010000233">
    <property type="protein sequence ID" value="CAG0914467.1"/>
    <property type="molecule type" value="Genomic_DNA"/>
</dbReference>
<sequence>MGDRRASHWRPKGEPLATQGRAIGDPRASHWRPKGEPLATQGRAIGNPKASHWRPKGKPLATEGRALSTKSFMGQVFSKLRLQTAKKTDERVRLMSEILDAMRVIKMYTWESHFSEAVQKARREEIKIVKKISTLRGINMGLYYSSSKLILMCTFLVFVVTGNQLKADVVFLSVALFNNIRLVMTFFFPFGVTQAAETLISVQRLQEFLLLEEHVQVKALPEKVSQNQGKLELNHASAGWLPESTHPAIDNLSVTIQPGQLVVVLGPVGSGKSSLLQAMLGELPLEKGTLEVGGQISYAGQEPWVFGGTLRNNILLGLPFNDSKYKQVLKACALSTDVENFPFGDYTLVGDRGVTLSGGQKARLSLARTMYQDADIYVLDDPLSAVDARVGRHVFKECIKGYLKQKTRILVTHQIQFINEADYIIVMNQVKTFPHARKFRKCRFLDQLVFQLPSDICKIGFFAYIELDKKRGRQYTHEELQQSQLDVSAFARKDPSEEERVNDIIDPSLSMRGAKSIESLPSASGSLQFTQEATNAESFRTPTAPEEMRSQGAISWDVYTQFFKAGGNFVTLGTFIVSTVLGQVLFSGSDWWLAKWTDETQEKSLQRNLTSITAGGNSTEFSPEWFHTLTDVEFLYGYCCIVGILLLMSQLRSIGFFWICTRASVELHKRMFNSVLRAPIRFFDENPSGRLLNRFSRDTGNMDEALPFIAMDVNMIFFMVVGNVVLVSTVKIWIIGPTCIMLVGFILLRSYYMRTSREVKRLEGITSIYSNGYFFTARSPVFSLLSVSLQGLPTIRAAGSQVNFTTQFDDLQDSHSAAWFLFISCTRWFGLVLDWIIVAYVGIIVYSFAAVDTDMIISPQVSRRGSRVNEQTLQCLQQFNEILVYDEESELESQPRKPNPELDSQDTVSSYETLGGDVGLAISSAMMLTGMFQWGVRQSAELENQMTSVERVLEYTKLEPEARLESEEGMNTQISTRFLGFFSRFTHFLQGLKPSDVWPHEGKIDFLNVSMKYSPDQPAILKNLNFSIKPGEKVGVCGRTGAGKSSLISALYRLTEPQGCIMIDGVETKSLGLHDLRKQISIIPQDPVLFQGTMRRNLDPFQQYNDVDLWDSLAQVQLKEKVSSLSGGLDTEVSEGGKNFSVGERQLVCLARAILKKTKILVMDEATANVDQRTDSAIQTTIRKTFLDCTVITIAHRLETIIDSDRVLVLDSGNVVEFDTPHQLLQKDASAFLGLAKQSGHFEKLRFLSKTVQKSGGKEAQAETQDSGHVDIKNE</sequence>
<feature type="domain" description="ABC transporter" evidence="12">
    <location>
        <begin position="231"/>
        <end position="454"/>
    </location>
</feature>
<reference evidence="14" key="1">
    <citation type="submission" date="2020-11" db="EMBL/GenBank/DDBJ databases">
        <authorList>
            <person name="Tran Van P."/>
        </authorList>
    </citation>
    <scope>NUCLEOTIDE SEQUENCE</scope>
</reference>
<evidence type="ECO:0000256" key="8">
    <source>
        <dbReference type="ARBA" id="ARBA00022989"/>
    </source>
</evidence>
<dbReference type="InterPro" id="IPR011527">
    <property type="entry name" value="ABC1_TM_dom"/>
</dbReference>
<evidence type="ECO:0000256" key="9">
    <source>
        <dbReference type="ARBA" id="ARBA00023136"/>
    </source>
</evidence>
<evidence type="ECO:0000256" key="6">
    <source>
        <dbReference type="ARBA" id="ARBA00022741"/>
    </source>
</evidence>
<keyword evidence="15" id="KW-1185">Reference proteome</keyword>
<evidence type="ECO:0000256" key="7">
    <source>
        <dbReference type="ARBA" id="ARBA00022840"/>
    </source>
</evidence>
<organism evidence="14">
    <name type="scientific">Notodromas monacha</name>
    <dbReference type="NCBI Taxonomy" id="399045"/>
    <lineage>
        <taxon>Eukaryota</taxon>
        <taxon>Metazoa</taxon>
        <taxon>Ecdysozoa</taxon>
        <taxon>Arthropoda</taxon>
        <taxon>Crustacea</taxon>
        <taxon>Oligostraca</taxon>
        <taxon>Ostracoda</taxon>
        <taxon>Podocopa</taxon>
        <taxon>Podocopida</taxon>
        <taxon>Cypridocopina</taxon>
        <taxon>Cypridoidea</taxon>
        <taxon>Cyprididae</taxon>
        <taxon>Notodromas</taxon>
    </lineage>
</organism>
<keyword evidence="4 11" id="KW-0812">Transmembrane</keyword>
<dbReference type="InterPro" id="IPR003439">
    <property type="entry name" value="ABC_transporter-like_ATP-bd"/>
</dbReference>
<evidence type="ECO:0000256" key="3">
    <source>
        <dbReference type="ARBA" id="ARBA00022448"/>
    </source>
</evidence>
<dbReference type="FunFam" id="3.40.50.300:FF:000163">
    <property type="entry name" value="Multidrug resistance-associated protein member 4"/>
    <property type="match status" value="1"/>
</dbReference>
<feature type="transmembrane region" description="Helical" evidence="11">
    <location>
        <begin position="705"/>
        <end position="726"/>
    </location>
</feature>
<dbReference type="GO" id="GO:0005524">
    <property type="term" value="F:ATP binding"/>
    <property type="evidence" value="ECO:0007669"/>
    <property type="project" value="UniProtKB-KW"/>
</dbReference>
<feature type="region of interest" description="Disordered" evidence="10">
    <location>
        <begin position="1"/>
        <end position="60"/>
    </location>
</feature>
<evidence type="ECO:0000259" key="12">
    <source>
        <dbReference type="PROSITE" id="PS50893"/>
    </source>
</evidence>
<dbReference type="InterPro" id="IPR050173">
    <property type="entry name" value="ABC_transporter_C-like"/>
</dbReference>
<keyword evidence="6" id="KW-0547">Nucleotide-binding</keyword>
<dbReference type="FunFam" id="1.20.1560.10:FF:000014">
    <property type="entry name" value="Multidrug resistance-associated protein member 4"/>
    <property type="match status" value="1"/>
</dbReference>
<evidence type="ECO:0000313" key="15">
    <source>
        <dbReference type="Proteomes" id="UP000678499"/>
    </source>
</evidence>
<dbReference type="PROSITE" id="PS50929">
    <property type="entry name" value="ABC_TM1F"/>
    <property type="match status" value="2"/>
</dbReference>
<evidence type="ECO:0000259" key="13">
    <source>
        <dbReference type="PROSITE" id="PS50929"/>
    </source>
</evidence>
<dbReference type="InterPro" id="IPR036640">
    <property type="entry name" value="ABC1_TM_sf"/>
</dbReference>
<evidence type="ECO:0000256" key="10">
    <source>
        <dbReference type="SAM" id="MobiDB-lite"/>
    </source>
</evidence>
<feature type="domain" description="ABC transmembrane type-1" evidence="13">
    <location>
        <begin position="576"/>
        <end position="846"/>
    </location>
</feature>
<evidence type="ECO:0000256" key="1">
    <source>
        <dbReference type="ARBA" id="ARBA00004141"/>
    </source>
</evidence>
<feature type="transmembrane region" description="Helical" evidence="11">
    <location>
        <begin position="569"/>
        <end position="586"/>
    </location>
</feature>
<comment type="similarity">
    <text evidence="2">Belongs to the ABC transporter superfamily. ABCC family. Conjugate transporter (TC 3.A.1.208) subfamily.</text>
</comment>
<feature type="domain" description="ABC transporter" evidence="12">
    <location>
        <begin position="1004"/>
        <end position="1237"/>
    </location>
</feature>
<feature type="region of interest" description="Disordered" evidence="10">
    <location>
        <begin position="1254"/>
        <end position="1275"/>
    </location>
</feature>
<feature type="domain" description="ABC transmembrane type-1" evidence="13">
    <location>
        <begin position="72"/>
        <end position="196"/>
    </location>
</feature>
<evidence type="ECO:0008006" key="16">
    <source>
        <dbReference type="Google" id="ProtNLM"/>
    </source>
</evidence>
<dbReference type="OrthoDB" id="6500128at2759"/>
<dbReference type="PROSITE" id="PS00211">
    <property type="entry name" value="ABC_TRANSPORTER_1"/>
    <property type="match status" value="2"/>
</dbReference>
<dbReference type="CDD" id="cd03250">
    <property type="entry name" value="ABCC_MRP_domain1"/>
    <property type="match status" value="1"/>
</dbReference>
<dbReference type="PROSITE" id="PS50893">
    <property type="entry name" value="ABC_TRANSPORTER_2"/>
    <property type="match status" value="2"/>
</dbReference>
<dbReference type="PANTHER" id="PTHR24223">
    <property type="entry name" value="ATP-BINDING CASSETTE SUB-FAMILY C"/>
    <property type="match status" value="1"/>
</dbReference>
<feature type="transmembrane region" description="Helical" evidence="11">
    <location>
        <begin position="180"/>
        <end position="200"/>
    </location>
</feature>
<accession>A0A7R9G9P2</accession>
<feature type="transmembrane region" description="Helical" evidence="11">
    <location>
        <begin position="732"/>
        <end position="752"/>
    </location>
</feature>
<feature type="transmembrane region" description="Helical" evidence="11">
    <location>
        <begin position="828"/>
        <end position="849"/>
    </location>
</feature>
<keyword evidence="9 11" id="KW-0472">Membrane</keyword>
<name>A0A7R9G9P2_9CRUS</name>
<dbReference type="CDD" id="cd03244">
    <property type="entry name" value="ABCC_MRP_domain2"/>
    <property type="match status" value="1"/>
</dbReference>
<feature type="compositionally biased region" description="Basic and acidic residues" evidence="10">
    <location>
        <begin position="1256"/>
        <end position="1275"/>
    </location>
</feature>
<dbReference type="Proteomes" id="UP000678499">
    <property type="component" value="Unassembled WGS sequence"/>
</dbReference>
<dbReference type="InterPro" id="IPR003593">
    <property type="entry name" value="AAA+_ATPase"/>
</dbReference>
<evidence type="ECO:0000313" key="14">
    <source>
        <dbReference type="EMBL" id="CAD7274315.1"/>
    </source>
</evidence>
<evidence type="ECO:0000256" key="5">
    <source>
        <dbReference type="ARBA" id="ARBA00022737"/>
    </source>
</evidence>
<dbReference type="SUPFAM" id="SSF90123">
    <property type="entry name" value="ABC transporter transmembrane region"/>
    <property type="match status" value="2"/>
</dbReference>
<dbReference type="Pfam" id="PF00005">
    <property type="entry name" value="ABC_tran"/>
    <property type="match status" value="2"/>
</dbReference>
<comment type="subcellular location">
    <subcellularLocation>
        <location evidence="1">Membrane</location>
        <topology evidence="1">Multi-pass membrane protein</topology>
    </subcellularLocation>
</comment>
<dbReference type="InterPro" id="IPR027417">
    <property type="entry name" value="P-loop_NTPase"/>
</dbReference>
<gene>
    <name evidence="14" type="ORF">NMOB1V02_LOCUS2156</name>
</gene>
<keyword evidence="5" id="KW-0677">Repeat</keyword>
<dbReference type="AlphaFoldDB" id="A0A7R9G9P2"/>
<dbReference type="PANTHER" id="PTHR24223:SF456">
    <property type="entry name" value="MULTIDRUG RESISTANCE-ASSOCIATED PROTEIN LETHAL(2)03659"/>
    <property type="match status" value="1"/>
</dbReference>
<keyword evidence="3" id="KW-0813">Transport</keyword>
<protein>
    <recommendedName>
        <fullName evidence="16">Multidrug resistance-associated protein 4</fullName>
    </recommendedName>
</protein>
<dbReference type="FunFam" id="3.40.50.300:FF:000973">
    <property type="entry name" value="Multidrug resistance-associated protein 4"/>
    <property type="match status" value="1"/>
</dbReference>
<dbReference type="SUPFAM" id="SSF52540">
    <property type="entry name" value="P-loop containing nucleoside triphosphate hydrolases"/>
    <property type="match status" value="2"/>
</dbReference>
<proteinExistence type="inferred from homology"/>
<feature type="transmembrane region" description="Helical" evidence="11">
    <location>
        <begin position="141"/>
        <end position="160"/>
    </location>
</feature>
<keyword evidence="7" id="KW-0067">ATP-binding</keyword>
<keyword evidence="8 11" id="KW-1133">Transmembrane helix</keyword>
<dbReference type="GO" id="GO:0016020">
    <property type="term" value="C:membrane"/>
    <property type="evidence" value="ECO:0007669"/>
    <property type="project" value="UniProtKB-SubCell"/>
</dbReference>
<dbReference type="Gene3D" id="3.40.50.300">
    <property type="entry name" value="P-loop containing nucleotide triphosphate hydrolases"/>
    <property type="match status" value="2"/>
</dbReference>
<evidence type="ECO:0000256" key="4">
    <source>
        <dbReference type="ARBA" id="ARBA00022692"/>
    </source>
</evidence>
<feature type="transmembrane region" description="Helical" evidence="11">
    <location>
        <begin position="635"/>
        <end position="660"/>
    </location>
</feature>
<dbReference type="SMART" id="SM00382">
    <property type="entry name" value="AAA"/>
    <property type="match status" value="2"/>
</dbReference>
<dbReference type="InterPro" id="IPR017871">
    <property type="entry name" value="ABC_transporter-like_CS"/>
</dbReference>
<dbReference type="Gene3D" id="1.20.1560.10">
    <property type="entry name" value="ABC transporter type 1, transmembrane domain"/>
    <property type="match status" value="2"/>
</dbReference>
<dbReference type="Pfam" id="PF00664">
    <property type="entry name" value="ABC_membrane"/>
    <property type="match status" value="2"/>
</dbReference>
<dbReference type="GO" id="GO:0140359">
    <property type="term" value="F:ABC-type transporter activity"/>
    <property type="evidence" value="ECO:0007669"/>
    <property type="project" value="InterPro"/>
</dbReference>
<evidence type="ECO:0000256" key="11">
    <source>
        <dbReference type="SAM" id="Phobius"/>
    </source>
</evidence>